<sequence length="136" mass="14566">MPTVLALIPVLAAPSPTPTQIICLLTLSTSIAIITSLSSAGKMLVNVVRFVLTFTCLSAPLVDPLTMLVWIPLISVLGIIMGADVIPYLLILRQYGIEDKRGVFVIGGAGLHDAIMLSYLMSRGITSLIYVIQSRL</sequence>
<evidence type="ECO:0000313" key="2">
    <source>
        <dbReference type="EMBL" id="HIP57015.1"/>
    </source>
</evidence>
<gene>
    <name evidence="2" type="ORF">EYH02_02960</name>
</gene>
<dbReference type="EMBL" id="DQTV01000053">
    <property type="protein sequence ID" value="HIP57015.1"/>
    <property type="molecule type" value="Genomic_DNA"/>
</dbReference>
<comment type="caution">
    <text evidence="2">The sequence shown here is derived from an EMBL/GenBank/DDBJ whole genome shotgun (WGS) entry which is preliminary data.</text>
</comment>
<organism evidence="2 3">
    <name type="scientific">Ignisphaera aggregans</name>
    <dbReference type="NCBI Taxonomy" id="334771"/>
    <lineage>
        <taxon>Archaea</taxon>
        <taxon>Thermoproteota</taxon>
        <taxon>Thermoprotei</taxon>
        <taxon>Desulfurococcales</taxon>
        <taxon>Desulfurococcaceae</taxon>
        <taxon>Ignisphaera</taxon>
    </lineage>
</organism>
<dbReference type="Proteomes" id="UP000605805">
    <property type="component" value="Unassembled WGS sequence"/>
</dbReference>
<keyword evidence="1" id="KW-0472">Membrane</keyword>
<reference evidence="2" key="1">
    <citation type="journal article" date="2020" name="ISME J.">
        <title>Gammaproteobacteria mediating utilization of methyl-, sulfur- and petroleum organic compounds in deep ocean hydrothermal plumes.</title>
        <authorList>
            <person name="Zhou Z."/>
            <person name="Liu Y."/>
            <person name="Pan J."/>
            <person name="Cron B.R."/>
            <person name="Toner B.M."/>
            <person name="Anantharaman K."/>
            <person name="Breier J.A."/>
            <person name="Dick G.J."/>
            <person name="Li M."/>
        </authorList>
    </citation>
    <scope>NUCLEOTIDE SEQUENCE</scope>
    <source>
        <strain evidence="2">SZUA-1435</strain>
    </source>
</reference>
<keyword evidence="1" id="KW-0812">Transmembrane</keyword>
<proteinExistence type="predicted"/>
<dbReference type="AlphaFoldDB" id="A0A832YSM9"/>
<feature type="transmembrane region" description="Helical" evidence="1">
    <location>
        <begin position="19"/>
        <end position="37"/>
    </location>
</feature>
<name>A0A832YSM9_9CREN</name>
<accession>A0A832YSM9</accession>
<protein>
    <submittedName>
        <fullName evidence="2">Uncharacterized protein</fullName>
    </submittedName>
</protein>
<feature type="transmembrane region" description="Helical" evidence="1">
    <location>
        <begin position="68"/>
        <end position="91"/>
    </location>
</feature>
<feature type="transmembrane region" description="Helical" evidence="1">
    <location>
        <begin position="44"/>
        <end position="62"/>
    </location>
</feature>
<keyword evidence="1" id="KW-1133">Transmembrane helix</keyword>
<evidence type="ECO:0000256" key="1">
    <source>
        <dbReference type="SAM" id="Phobius"/>
    </source>
</evidence>
<evidence type="ECO:0000313" key="3">
    <source>
        <dbReference type="Proteomes" id="UP000605805"/>
    </source>
</evidence>